<protein>
    <submittedName>
        <fullName evidence="3">Uncharacterized protein</fullName>
    </submittedName>
</protein>
<dbReference type="AlphaFoldDB" id="A0A078AEM8"/>
<dbReference type="EMBL" id="CCKQ01008837">
    <property type="protein sequence ID" value="CDW80296.1"/>
    <property type="molecule type" value="Genomic_DNA"/>
</dbReference>
<reference evidence="3 4" key="1">
    <citation type="submission" date="2014-06" db="EMBL/GenBank/DDBJ databases">
        <authorList>
            <person name="Swart Estienne"/>
        </authorList>
    </citation>
    <scope>NUCLEOTIDE SEQUENCE [LARGE SCALE GENOMIC DNA]</scope>
    <source>
        <strain evidence="3 4">130c</strain>
    </source>
</reference>
<dbReference type="Proteomes" id="UP000039865">
    <property type="component" value="Unassembled WGS sequence"/>
</dbReference>
<feature type="coiled-coil region" evidence="1">
    <location>
        <begin position="613"/>
        <end position="640"/>
    </location>
</feature>
<feature type="coiled-coil region" evidence="1">
    <location>
        <begin position="708"/>
        <end position="742"/>
    </location>
</feature>
<feature type="coiled-coil region" evidence="1">
    <location>
        <begin position="347"/>
        <end position="374"/>
    </location>
</feature>
<evidence type="ECO:0000256" key="2">
    <source>
        <dbReference type="SAM" id="MobiDB-lite"/>
    </source>
</evidence>
<evidence type="ECO:0000313" key="3">
    <source>
        <dbReference type="EMBL" id="CDW80296.1"/>
    </source>
</evidence>
<keyword evidence="1" id="KW-0175">Coiled coil</keyword>
<proteinExistence type="predicted"/>
<keyword evidence="4" id="KW-1185">Reference proteome</keyword>
<gene>
    <name evidence="3" type="primary">Contig10657.g536</name>
    <name evidence="3" type="ORF">STYLEM_9293</name>
</gene>
<feature type="compositionally biased region" description="Polar residues" evidence="2">
    <location>
        <begin position="565"/>
        <end position="582"/>
    </location>
</feature>
<dbReference type="OrthoDB" id="299768at2759"/>
<accession>A0A078AEM8</accession>
<name>A0A078AEM8_STYLE</name>
<feature type="region of interest" description="Disordered" evidence="2">
    <location>
        <begin position="564"/>
        <end position="605"/>
    </location>
</feature>
<evidence type="ECO:0000313" key="4">
    <source>
        <dbReference type="Proteomes" id="UP000039865"/>
    </source>
</evidence>
<evidence type="ECO:0000256" key="1">
    <source>
        <dbReference type="SAM" id="Coils"/>
    </source>
</evidence>
<organism evidence="3 4">
    <name type="scientific">Stylonychia lemnae</name>
    <name type="common">Ciliate</name>
    <dbReference type="NCBI Taxonomy" id="5949"/>
    <lineage>
        <taxon>Eukaryota</taxon>
        <taxon>Sar</taxon>
        <taxon>Alveolata</taxon>
        <taxon>Ciliophora</taxon>
        <taxon>Intramacronucleata</taxon>
        <taxon>Spirotrichea</taxon>
        <taxon>Stichotrichia</taxon>
        <taxon>Sporadotrichida</taxon>
        <taxon>Oxytrichidae</taxon>
        <taxon>Stylonychinae</taxon>
        <taxon>Stylonychia</taxon>
    </lineage>
</organism>
<sequence length="824" mass="96064">MMSKTYFPQSHSKPEGVYRVSKNIRIKDDELPFTKININNKPRVPAFDSSLMQNSIEVLQKTYYNIAHPPNKKPLSKLKLQPSLSTTNEMVASMPHTTKYCQYSDEFLRAQAKQNQLESELDGDIQKSIKRTSSVADYYKNYGFFYLTKSSQNYANTINSLANFEKSKVLELDNWFTKKIDFKKNEDPDMMLKNKLIQQSEILEATNFQLKSVLKQKSEMFQPGKSIKLMALDSKLLSKNATELRSSALSPSQPRNLKASESHANILNKKLQPLIQINDQTDTQIQGNDQMLGTQNSKFLNNNDSSLNTTNQQFSPGKFTYMEDEPIIMPLSKKQMWEIKERNTTVEVKLQYTIIKLEEKMNEMKQKLESLRIENCNLSEIIKSKYGQEMQSQYFSDGLTDGSRTSKISPNLMRSKRATGKVEDFMKMKAVRDQLNQKKEKINGKIAKCNERIQNNVNQIHMFEYEVDQIRKDINSTKAEQVEHYQKLLKEGIDSRKDGLIWIIKAIWHLGNDVNLADMPNYLDSESISFLLDYGKLDIKRSELHHMLKDLKLRCRKDRIHQVYRNKSMSMSRGESQERQNQSPPPKSFGFFKKSGESNKQKKAQQRMDLFGKKTKEEILKQAKEKLHEMAQTIEVVNQAVEENEDIDILMQLYEEHKSHEISSQEISEEETVQLQSSQKFVQSPLVVEGVSSYQRRESLIDIDRMQKQFAKIDQKTLEIEIVNLEKRYSGLKTKMRRLKQEALERIGKEFMLNNYQKRFKINQEVVLSAIVGEDKAKETMSKQLKKQDDYRRIVEKNKTFTFSSLRMTTTTVNRQTMNTLHKS</sequence>
<dbReference type="InParanoid" id="A0A078AEM8"/>